<dbReference type="Proteomes" id="UP001501725">
    <property type="component" value="Unassembled WGS sequence"/>
</dbReference>
<feature type="domain" description="Metallo-beta-lactamase" evidence="1">
    <location>
        <begin position="75"/>
        <end position="225"/>
    </location>
</feature>
<dbReference type="InterPro" id="IPR001279">
    <property type="entry name" value="Metallo-B-lactamas"/>
</dbReference>
<keyword evidence="3" id="KW-1185">Reference proteome</keyword>
<proteinExistence type="predicted"/>
<evidence type="ECO:0000313" key="3">
    <source>
        <dbReference type="Proteomes" id="UP001501725"/>
    </source>
</evidence>
<dbReference type="Gene3D" id="3.60.15.10">
    <property type="entry name" value="Ribonuclease Z/Hydroxyacylglutathione hydrolase-like"/>
    <property type="match status" value="1"/>
</dbReference>
<dbReference type="InterPro" id="IPR036866">
    <property type="entry name" value="RibonucZ/Hydroxyglut_hydro"/>
</dbReference>
<protein>
    <recommendedName>
        <fullName evidence="1">Metallo-beta-lactamase domain-containing protein</fullName>
    </recommendedName>
</protein>
<dbReference type="SUPFAM" id="SSF56281">
    <property type="entry name" value="Metallo-hydrolase/oxidoreductase"/>
    <property type="match status" value="1"/>
</dbReference>
<dbReference type="PANTHER" id="PTHR36839">
    <property type="entry name" value="METALLO-BETA-LACTAMASE FAMILY PROTEIN (AFU_ORTHOLOGUE AFUA_5G12770)"/>
    <property type="match status" value="1"/>
</dbReference>
<reference evidence="3" key="1">
    <citation type="journal article" date="2019" name="Int. J. Syst. Evol. Microbiol.">
        <title>The Global Catalogue of Microorganisms (GCM) 10K type strain sequencing project: providing services to taxonomists for standard genome sequencing and annotation.</title>
        <authorList>
            <consortium name="The Broad Institute Genomics Platform"/>
            <consortium name="The Broad Institute Genome Sequencing Center for Infectious Disease"/>
            <person name="Wu L."/>
            <person name="Ma J."/>
        </authorList>
    </citation>
    <scope>NUCLEOTIDE SEQUENCE [LARGE SCALE GENOMIC DNA]</scope>
    <source>
        <strain evidence="3">JCM 17919</strain>
    </source>
</reference>
<organism evidence="2 3">
    <name type="scientific">Flaviaesturariibacter amylovorans</name>
    <dbReference type="NCBI Taxonomy" id="1084520"/>
    <lineage>
        <taxon>Bacteria</taxon>
        <taxon>Pseudomonadati</taxon>
        <taxon>Bacteroidota</taxon>
        <taxon>Chitinophagia</taxon>
        <taxon>Chitinophagales</taxon>
        <taxon>Chitinophagaceae</taxon>
        <taxon>Flaviaestuariibacter</taxon>
    </lineage>
</organism>
<dbReference type="RefSeq" id="WP_345254075.1">
    <property type="nucleotide sequence ID" value="NZ_BAABGY010000005.1"/>
</dbReference>
<sequence>MSLTHYLCVTCGAQYEASAAPPSSCRICADDRQYIGPGGQRWTTLETVNAQHRNILELVAPDLYALYSTPHFGINQRAHLLLRPEGNILWDCISNLDASTRSLVQALGGISAIALSHPHYFSTLIEWARAFDAPVFVNEKDAGWLTRTGPEVLTWNGRENLGSDVTLIECGGHFPGASVLHWNKGGGMLLSGDTIQVAPNRSSVSFMYSYPNMIPLPKRDVEGIRDAVAPFEYDAIYGAFGLYIRSDAKKSMEASVNRYLEVFEAEAPIIST</sequence>
<name>A0ABP8GGV0_9BACT</name>
<comment type="caution">
    <text evidence="2">The sequence shown here is derived from an EMBL/GenBank/DDBJ whole genome shotgun (WGS) entry which is preliminary data.</text>
</comment>
<evidence type="ECO:0000259" key="1">
    <source>
        <dbReference type="SMART" id="SM00849"/>
    </source>
</evidence>
<gene>
    <name evidence="2" type="ORF">GCM10023184_11230</name>
</gene>
<evidence type="ECO:0000313" key="2">
    <source>
        <dbReference type="EMBL" id="GAA4324077.1"/>
    </source>
</evidence>
<dbReference type="SMART" id="SM00849">
    <property type="entry name" value="Lactamase_B"/>
    <property type="match status" value="1"/>
</dbReference>
<dbReference type="Pfam" id="PF00753">
    <property type="entry name" value="Lactamase_B"/>
    <property type="match status" value="1"/>
</dbReference>
<dbReference type="EMBL" id="BAABGY010000005">
    <property type="protein sequence ID" value="GAA4324077.1"/>
    <property type="molecule type" value="Genomic_DNA"/>
</dbReference>
<accession>A0ABP8GGV0</accession>
<dbReference type="PANTHER" id="PTHR36839:SF1">
    <property type="entry name" value="METALLO-BETA-LACTAMASE FAMILY PROTEIN (AFU_ORTHOLOGUE AFUA_5G12770)"/>
    <property type="match status" value="1"/>
</dbReference>